<protein>
    <submittedName>
        <fullName evidence="1">Uncharacterized protein</fullName>
    </submittedName>
</protein>
<accession>A0A0F9FC46</accession>
<proteinExistence type="predicted"/>
<reference evidence="1" key="1">
    <citation type="journal article" date="2015" name="Nature">
        <title>Complex archaea that bridge the gap between prokaryotes and eukaryotes.</title>
        <authorList>
            <person name="Spang A."/>
            <person name="Saw J.H."/>
            <person name="Jorgensen S.L."/>
            <person name="Zaremba-Niedzwiedzka K."/>
            <person name="Martijn J."/>
            <person name="Lind A.E."/>
            <person name="van Eijk R."/>
            <person name="Schleper C."/>
            <person name="Guy L."/>
            <person name="Ettema T.J."/>
        </authorList>
    </citation>
    <scope>NUCLEOTIDE SEQUENCE</scope>
</reference>
<sequence length="190" mass="22811">MYRIRDYKFSSFKSVGDLHKSNYAILENDIYAGLGIKYCPHIPFDDEYFILKELDHRQVPKAYDYGKEAMLNRIIDNLNLAIDIPFFFNGDSNKFYWESNQIELQDDKERDLLEPFQYIGTHFRAIDETYDLRFEFDVISDVTPVKIYKFPIIAYAFTDEGYKKIYQGINVNLLFKFDRSFEFQLRLKIF</sequence>
<dbReference type="EMBL" id="LAZR01021843">
    <property type="protein sequence ID" value="KKL83929.1"/>
    <property type="molecule type" value="Genomic_DNA"/>
</dbReference>
<organism evidence="1">
    <name type="scientific">marine sediment metagenome</name>
    <dbReference type="NCBI Taxonomy" id="412755"/>
    <lineage>
        <taxon>unclassified sequences</taxon>
        <taxon>metagenomes</taxon>
        <taxon>ecological metagenomes</taxon>
    </lineage>
</organism>
<evidence type="ECO:0000313" key="1">
    <source>
        <dbReference type="EMBL" id="KKL83929.1"/>
    </source>
</evidence>
<dbReference type="AlphaFoldDB" id="A0A0F9FC46"/>
<name>A0A0F9FC46_9ZZZZ</name>
<comment type="caution">
    <text evidence="1">The sequence shown here is derived from an EMBL/GenBank/DDBJ whole genome shotgun (WGS) entry which is preliminary data.</text>
</comment>
<gene>
    <name evidence="1" type="ORF">LCGC14_1969820</name>
</gene>